<dbReference type="InterPro" id="IPR014327">
    <property type="entry name" value="RNA_pol_sigma70_bacteroid"/>
</dbReference>
<dbReference type="PANTHER" id="PTHR43133:SF46">
    <property type="entry name" value="RNA POLYMERASE SIGMA-70 FACTOR ECF SUBFAMILY"/>
    <property type="match status" value="1"/>
</dbReference>
<accession>A0A917J787</accession>
<evidence type="ECO:0000256" key="1">
    <source>
        <dbReference type="ARBA" id="ARBA00010641"/>
    </source>
</evidence>
<dbReference type="InterPro" id="IPR013324">
    <property type="entry name" value="RNA_pol_sigma_r3/r4-like"/>
</dbReference>
<dbReference type="InterPro" id="IPR039425">
    <property type="entry name" value="RNA_pol_sigma-70-like"/>
</dbReference>
<dbReference type="Gene3D" id="1.10.10.10">
    <property type="entry name" value="Winged helix-like DNA-binding domain superfamily/Winged helix DNA-binding domain"/>
    <property type="match status" value="1"/>
</dbReference>
<sequence>MMNEATFTHIYELYWEKVYTVCYSNLEDSELAREMVQDIFKSLWERRSSLEITQSAERYLLRAAKLKVFEYIRNTRIRSAHMATIANRQHAQSNTTENDVLHSCLSQKLNVLVDTLPTEGRRIFAMSREMGLSNKEIAASLSVSERKVEYQLTKALSFLKSNLQEYALYSICPFLLYLVH</sequence>
<keyword evidence="3" id="KW-0731">Sigma factor</keyword>
<name>A0A917J787_9BACT</name>
<evidence type="ECO:0000313" key="7">
    <source>
        <dbReference type="Proteomes" id="UP000627292"/>
    </source>
</evidence>
<dbReference type="EMBL" id="BMIB01000008">
    <property type="protein sequence ID" value="GGH82769.1"/>
    <property type="molecule type" value="Genomic_DNA"/>
</dbReference>
<dbReference type="GO" id="GO:0006352">
    <property type="term" value="P:DNA-templated transcription initiation"/>
    <property type="evidence" value="ECO:0007669"/>
    <property type="project" value="InterPro"/>
</dbReference>
<dbReference type="SUPFAM" id="SSF88946">
    <property type="entry name" value="Sigma2 domain of RNA polymerase sigma factors"/>
    <property type="match status" value="1"/>
</dbReference>
<dbReference type="SUPFAM" id="SSF88659">
    <property type="entry name" value="Sigma3 and sigma4 domains of RNA polymerase sigma factors"/>
    <property type="match status" value="1"/>
</dbReference>
<gene>
    <name evidence="6" type="ORF">GCM10011379_57150</name>
</gene>
<dbReference type="GO" id="GO:0016987">
    <property type="term" value="F:sigma factor activity"/>
    <property type="evidence" value="ECO:0007669"/>
    <property type="project" value="UniProtKB-KW"/>
</dbReference>
<evidence type="ECO:0000256" key="4">
    <source>
        <dbReference type="ARBA" id="ARBA00023163"/>
    </source>
</evidence>
<dbReference type="NCBIfam" id="TIGR02937">
    <property type="entry name" value="sigma70-ECF"/>
    <property type="match status" value="1"/>
</dbReference>
<keyword evidence="2" id="KW-0805">Transcription regulation</keyword>
<dbReference type="Pfam" id="PF08281">
    <property type="entry name" value="Sigma70_r4_2"/>
    <property type="match status" value="1"/>
</dbReference>
<dbReference type="AlphaFoldDB" id="A0A917J787"/>
<feature type="domain" description="RNA polymerase sigma factor 70 region 4 type 2" evidence="5">
    <location>
        <begin position="108"/>
        <end position="159"/>
    </location>
</feature>
<keyword evidence="4" id="KW-0804">Transcription</keyword>
<organism evidence="6 7">
    <name type="scientific">Filimonas zeae</name>
    <dbReference type="NCBI Taxonomy" id="1737353"/>
    <lineage>
        <taxon>Bacteria</taxon>
        <taxon>Pseudomonadati</taxon>
        <taxon>Bacteroidota</taxon>
        <taxon>Chitinophagia</taxon>
        <taxon>Chitinophagales</taxon>
        <taxon>Chitinophagaceae</taxon>
        <taxon>Filimonas</taxon>
    </lineage>
</organism>
<dbReference type="InterPro" id="IPR013325">
    <property type="entry name" value="RNA_pol_sigma_r2"/>
</dbReference>
<reference evidence="6" key="1">
    <citation type="journal article" date="2014" name="Int. J. Syst. Evol. Microbiol.">
        <title>Complete genome sequence of Corynebacterium casei LMG S-19264T (=DSM 44701T), isolated from a smear-ripened cheese.</title>
        <authorList>
            <consortium name="US DOE Joint Genome Institute (JGI-PGF)"/>
            <person name="Walter F."/>
            <person name="Albersmeier A."/>
            <person name="Kalinowski J."/>
            <person name="Ruckert C."/>
        </authorList>
    </citation>
    <scope>NUCLEOTIDE SEQUENCE</scope>
    <source>
        <strain evidence="6">CGMCC 1.15290</strain>
    </source>
</reference>
<evidence type="ECO:0000313" key="6">
    <source>
        <dbReference type="EMBL" id="GGH82769.1"/>
    </source>
</evidence>
<comment type="similarity">
    <text evidence="1">Belongs to the sigma-70 factor family. ECF subfamily.</text>
</comment>
<proteinExistence type="inferred from homology"/>
<dbReference type="InterPro" id="IPR014284">
    <property type="entry name" value="RNA_pol_sigma-70_dom"/>
</dbReference>
<dbReference type="RefSeq" id="WP_188959158.1">
    <property type="nucleotide sequence ID" value="NZ_BMIB01000008.1"/>
</dbReference>
<keyword evidence="7" id="KW-1185">Reference proteome</keyword>
<dbReference type="Gene3D" id="1.10.1740.10">
    <property type="match status" value="1"/>
</dbReference>
<dbReference type="Proteomes" id="UP000627292">
    <property type="component" value="Unassembled WGS sequence"/>
</dbReference>
<protein>
    <submittedName>
        <fullName evidence="6">RNA polymerase sigma-70 factor</fullName>
    </submittedName>
</protein>
<reference evidence="6" key="2">
    <citation type="submission" date="2020-09" db="EMBL/GenBank/DDBJ databases">
        <authorList>
            <person name="Sun Q."/>
            <person name="Zhou Y."/>
        </authorList>
    </citation>
    <scope>NUCLEOTIDE SEQUENCE</scope>
    <source>
        <strain evidence="6">CGMCC 1.15290</strain>
    </source>
</reference>
<dbReference type="InterPro" id="IPR013249">
    <property type="entry name" value="RNA_pol_sigma70_r4_t2"/>
</dbReference>
<evidence type="ECO:0000256" key="2">
    <source>
        <dbReference type="ARBA" id="ARBA00023015"/>
    </source>
</evidence>
<evidence type="ECO:0000259" key="5">
    <source>
        <dbReference type="Pfam" id="PF08281"/>
    </source>
</evidence>
<comment type="caution">
    <text evidence="6">The sequence shown here is derived from an EMBL/GenBank/DDBJ whole genome shotgun (WGS) entry which is preliminary data.</text>
</comment>
<evidence type="ECO:0000256" key="3">
    <source>
        <dbReference type="ARBA" id="ARBA00023082"/>
    </source>
</evidence>
<dbReference type="NCBIfam" id="TIGR02985">
    <property type="entry name" value="Sig70_bacteroi1"/>
    <property type="match status" value="1"/>
</dbReference>
<dbReference type="PANTHER" id="PTHR43133">
    <property type="entry name" value="RNA POLYMERASE ECF-TYPE SIGMA FACTO"/>
    <property type="match status" value="1"/>
</dbReference>
<dbReference type="GO" id="GO:0003677">
    <property type="term" value="F:DNA binding"/>
    <property type="evidence" value="ECO:0007669"/>
    <property type="project" value="InterPro"/>
</dbReference>
<dbReference type="InterPro" id="IPR036388">
    <property type="entry name" value="WH-like_DNA-bd_sf"/>
</dbReference>